<organism evidence="1 2">
    <name type="scientific">Coccomyxa subellipsoidea</name>
    <dbReference type="NCBI Taxonomy" id="248742"/>
    <lineage>
        <taxon>Eukaryota</taxon>
        <taxon>Viridiplantae</taxon>
        <taxon>Chlorophyta</taxon>
        <taxon>core chlorophytes</taxon>
        <taxon>Trebouxiophyceae</taxon>
        <taxon>Trebouxiophyceae incertae sedis</taxon>
        <taxon>Coccomyxaceae</taxon>
        <taxon>Coccomyxa</taxon>
    </lineage>
</organism>
<reference evidence="1 2" key="1">
    <citation type="journal article" date="2024" name="Nat. Commun.">
        <title>Phylogenomics reveals the evolutionary origins of lichenization in chlorophyte algae.</title>
        <authorList>
            <person name="Puginier C."/>
            <person name="Libourel C."/>
            <person name="Otte J."/>
            <person name="Skaloud P."/>
            <person name="Haon M."/>
            <person name="Grisel S."/>
            <person name="Petersen M."/>
            <person name="Berrin J.G."/>
            <person name="Delaux P.M."/>
            <person name="Dal Grande F."/>
            <person name="Keller J."/>
        </authorList>
    </citation>
    <scope>NUCLEOTIDE SEQUENCE [LARGE SCALE GENOMIC DNA]</scope>
    <source>
        <strain evidence="1 2">SAG 216-7</strain>
    </source>
</reference>
<evidence type="ECO:0000313" key="2">
    <source>
        <dbReference type="Proteomes" id="UP001491310"/>
    </source>
</evidence>
<dbReference type="EMBL" id="JALJOT010000012">
    <property type="protein sequence ID" value="KAK9904976.1"/>
    <property type="molecule type" value="Genomic_DNA"/>
</dbReference>
<protein>
    <submittedName>
        <fullName evidence="1">Uncharacterized protein</fullName>
    </submittedName>
</protein>
<keyword evidence="2" id="KW-1185">Reference proteome</keyword>
<proteinExistence type="predicted"/>
<evidence type="ECO:0000313" key="1">
    <source>
        <dbReference type="EMBL" id="KAK9904976.1"/>
    </source>
</evidence>
<accession>A0ABR2YH09</accession>
<dbReference type="Proteomes" id="UP001491310">
    <property type="component" value="Unassembled WGS sequence"/>
</dbReference>
<gene>
    <name evidence="1" type="ORF">WJX75_006813</name>
</gene>
<comment type="caution">
    <text evidence="1">The sequence shown here is derived from an EMBL/GenBank/DDBJ whole genome shotgun (WGS) entry which is preliminary data.</text>
</comment>
<sequence length="70" mass="7687">MVPITTSAQLESNKVLLQSLQCELRDKIIVDVTNIFWVLGESEWGQVSSTLINKEALGVNARQVTSLGTL</sequence>
<name>A0ABR2YH09_9CHLO</name>